<dbReference type="SMART" id="SM00220">
    <property type="entry name" value="S_TKc"/>
    <property type="match status" value="1"/>
</dbReference>
<dbReference type="Gene3D" id="1.10.510.10">
    <property type="entry name" value="Transferase(Phosphotransferase) domain 1"/>
    <property type="match status" value="1"/>
</dbReference>
<dbReference type="OrthoDB" id="9801841at2"/>
<dbReference type="EMBL" id="PVNL01000032">
    <property type="protein sequence ID" value="PRQ08968.1"/>
    <property type="molecule type" value="Genomic_DNA"/>
</dbReference>
<dbReference type="Proteomes" id="UP000238823">
    <property type="component" value="Unassembled WGS sequence"/>
</dbReference>
<keyword evidence="6" id="KW-0472">Membrane</keyword>
<comment type="caution">
    <text evidence="8">The sequence shown here is derived from an EMBL/GenBank/DDBJ whole genome shotgun (WGS) entry which is preliminary data.</text>
</comment>
<evidence type="ECO:0000256" key="5">
    <source>
        <dbReference type="PROSITE-ProRule" id="PRU10141"/>
    </source>
</evidence>
<evidence type="ECO:0000259" key="7">
    <source>
        <dbReference type="PROSITE" id="PS50011"/>
    </source>
</evidence>
<feature type="transmembrane region" description="Helical" evidence="6">
    <location>
        <begin position="294"/>
        <end position="319"/>
    </location>
</feature>
<evidence type="ECO:0000313" key="8">
    <source>
        <dbReference type="EMBL" id="PRQ08968.1"/>
    </source>
</evidence>
<dbReference type="GO" id="GO:0005524">
    <property type="term" value="F:ATP binding"/>
    <property type="evidence" value="ECO:0007669"/>
    <property type="project" value="UniProtKB-UniRule"/>
</dbReference>
<protein>
    <submittedName>
        <fullName evidence="8">Serine/threonine-protein kinase PknL</fullName>
        <ecNumber evidence="8">2.7.11.1</ecNumber>
    </submittedName>
</protein>
<dbReference type="InterPro" id="IPR000719">
    <property type="entry name" value="Prot_kinase_dom"/>
</dbReference>
<proteinExistence type="predicted"/>
<reference evidence="8 9" key="1">
    <citation type="submission" date="2018-03" db="EMBL/GenBank/DDBJ databases">
        <title>Draft Genome Sequences of the Obligatory Marine Myxobacteria Enhygromyxa salina SWB007.</title>
        <authorList>
            <person name="Poehlein A."/>
            <person name="Moghaddam J.A."/>
            <person name="Harms H."/>
            <person name="Alanjari M."/>
            <person name="Koenig G.M."/>
            <person name="Daniel R."/>
            <person name="Schaeberle T.F."/>
        </authorList>
    </citation>
    <scope>NUCLEOTIDE SEQUENCE [LARGE SCALE GENOMIC DNA]</scope>
    <source>
        <strain evidence="8 9">SWB007</strain>
    </source>
</reference>
<evidence type="ECO:0000256" key="3">
    <source>
        <dbReference type="ARBA" id="ARBA00022777"/>
    </source>
</evidence>
<dbReference type="CDD" id="cd14014">
    <property type="entry name" value="STKc_PknB_like"/>
    <property type="match status" value="1"/>
</dbReference>
<feature type="binding site" evidence="5">
    <location>
        <position position="66"/>
    </location>
    <ligand>
        <name>ATP</name>
        <dbReference type="ChEBI" id="CHEBI:30616"/>
    </ligand>
</feature>
<organism evidence="8 9">
    <name type="scientific">Enhygromyxa salina</name>
    <dbReference type="NCBI Taxonomy" id="215803"/>
    <lineage>
        <taxon>Bacteria</taxon>
        <taxon>Pseudomonadati</taxon>
        <taxon>Myxococcota</taxon>
        <taxon>Polyangia</taxon>
        <taxon>Nannocystales</taxon>
        <taxon>Nannocystaceae</taxon>
        <taxon>Enhygromyxa</taxon>
    </lineage>
</organism>
<dbReference type="RefSeq" id="WP_106088410.1">
    <property type="nucleotide sequence ID" value="NZ_PVNL01000032.1"/>
</dbReference>
<dbReference type="PANTHER" id="PTHR43289">
    <property type="entry name" value="MITOGEN-ACTIVATED PROTEIN KINASE KINASE KINASE 20-RELATED"/>
    <property type="match status" value="1"/>
</dbReference>
<evidence type="ECO:0000256" key="6">
    <source>
        <dbReference type="SAM" id="Phobius"/>
    </source>
</evidence>
<keyword evidence="6" id="KW-1133">Transmembrane helix</keyword>
<evidence type="ECO:0000256" key="1">
    <source>
        <dbReference type="ARBA" id="ARBA00022679"/>
    </source>
</evidence>
<dbReference type="EC" id="2.7.11.1" evidence="8"/>
<dbReference type="AlphaFoldDB" id="A0A2S9YV42"/>
<keyword evidence="2 5" id="KW-0547">Nucleotide-binding</keyword>
<dbReference type="InterPro" id="IPR017441">
    <property type="entry name" value="Protein_kinase_ATP_BS"/>
</dbReference>
<evidence type="ECO:0000256" key="2">
    <source>
        <dbReference type="ARBA" id="ARBA00022741"/>
    </source>
</evidence>
<keyword evidence="6" id="KW-0812">Transmembrane</keyword>
<evidence type="ECO:0000256" key="4">
    <source>
        <dbReference type="ARBA" id="ARBA00022840"/>
    </source>
</evidence>
<dbReference type="PROSITE" id="PS00107">
    <property type="entry name" value="PROTEIN_KINASE_ATP"/>
    <property type="match status" value="1"/>
</dbReference>
<dbReference type="InterPro" id="IPR011009">
    <property type="entry name" value="Kinase-like_dom_sf"/>
</dbReference>
<dbReference type="PANTHER" id="PTHR43289:SF6">
    <property type="entry name" value="SERINE_THREONINE-PROTEIN KINASE NEKL-3"/>
    <property type="match status" value="1"/>
</dbReference>
<name>A0A2S9YV42_9BACT</name>
<evidence type="ECO:0000313" key="9">
    <source>
        <dbReference type="Proteomes" id="UP000238823"/>
    </source>
</evidence>
<dbReference type="PROSITE" id="PS50011">
    <property type="entry name" value="PROTEIN_KINASE_DOM"/>
    <property type="match status" value="1"/>
</dbReference>
<sequence length="428" mass="46633">MFNEASHSRSIDIEFVLAELARRQGLPVEPVLVGQRFELLREIGFGGFGTVYEAVDRQLGRRVAIKVLDLGDLDDAVREGQLLAKFHHRNVVAIFDHGVGSDYRYFVLQLLEGPTLRDWAADQTSAQIVSKYVEAAEGIAAMHAAGLVHRDVKPSNIRIGPEGQAVVLDFGLARNRITLEADLEELGTFIGSIAYAAPEQLGGVAGDERSDEFSFCVALWEALAGENPFGPCVGSTTATGRLRALLAAGAVTGAPPPAAGRVVRALRRGLSLAPGDRFPSMRALIGELSPQRRWMPWVFGLSFTVLFTALFMGLLSLLVPSRAPGSMTFVTDTRACWSGQVAILAARQGNVDGAMWRLEEAIRDELSADASRELAIDCEVVATEFERQAMYQEALLSWHMATLFARDADDAEIERRAIERAKAINRAI</sequence>
<dbReference type="SUPFAM" id="SSF56112">
    <property type="entry name" value="Protein kinase-like (PK-like)"/>
    <property type="match status" value="1"/>
</dbReference>
<keyword evidence="3 8" id="KW-0418">Kinase</keyword>
<keyword evidence="4 5" id="KW-0067">ATP-binding</keyword>
<dbReference type="GO" id="GO:0004674">
    <property type="term" value="F:protein serine/threonine kinase activity"/>
    <property type="evidence" value="ECO:0007669"/>
    <property type="project" value="UniProtKB-EC"/>
</dbReference>
<keyword evidence="1 8" id="KW-0808">Transferase</keyword>
<feature type="domain" description="Protein kinase" evidence="7">
    <location>
        <begin position="37"/>
        <end position="298"/>
    </location>
</feature>
<gene>
    <name evidence="8" type="primary">pknL_4</name>
    <name evidence="8" type="ORF">ENSA7_13670</name>
</gene>
<accession>A0A2S9YV42</accession>
<dbReference type="Pfam" id="PF00069">
    <property type="entry name" value="Pkinase"/>
    <property type="match status" value="1"/>
</dbReference>